<reference evidence="2" key="1">
    <citation type="submission" date="2023-03" db="EMBL/GenBank/DDBJ databases">
        <title>Complete genome of Cladonia borealis.</title>
        <authorList>
            <person name="Park H."/>
        </authorList>
    </citation>
    <scope>NUCLEOTIDE SEQUENCE</scope>
    <source>
        <strain evidence="2">ANT050790</strain>
    </source>
</reference>
<gene>
    <name evidence="2" type="ORF">JMJ35_001563</name>
</gene>
<dbReference type="GO" id="GO:0003676">
    <property type="term" value="F:nucleic acid binding"/>
    <property type="evidence" value="ECO:0007669"/>
    <property type="project" value="InterPro"/>
</dbReference>
<evidence type="ECO:0000256" key="1">
    <source>
        <dbReference type="SAM" id="MobiDB-lite"/>
    </source>
</evidence>
<dbReference type="InterPro" id="IPR035979">
    <property type="entry name" value="RBD_domain_sf"/>
</dbReference>
<evidence type="ECO:0000313" key="2">
    <source>
        <dbReference type="EMBL" id="KAK0515529.1"/>
    </source>
</evidence>
<organism evidence="2 3">
    <name type="scientific">Cladonia borealis</name>
    <dbReference type="NCBI Taxonomy" id="184061"/>
    <lineage>
        <taxon>Eukaryota</taxon>
        <taxon>Fungi</taxon>
        <taxon>Dikarya</taxon>
        <taxon>Ascomycota</taxon>
        <taxon>Pezizomycotina</taxon>
        <taxon>Lecanoromycetes</taxon>
        <taxon>OSLEUM clade</taxon>
        <taxon>Lecanoromycetidae</taxon>
        <taxon>Lecanorales</taxon>
        <taxon>Lecanorineae</taxon>
        <taxon>Cladoniaceae</taxon>
        <taxon>Cladonia</taxon>
    </lineage>
</organism>
<evidence type="ECO:0000313" key="3">
    <source>
        <dbReference type="Proteomes" id="UP001166286"/>
    </source>
</evidence>
<name>A0AA39R8C5_9LECA</name>
<dbReference type="Proteomes" id="UP001166286">
    <property type="component" value="Unassembled WGS sequence"/>
</dbReference>
<sequence>MACEPSTLQNVPVNRSGLPYIYEAFDVEHFLQGYVWSFEGHESTLKVWLIEWDSQGHPHTLAGPSNDGNGVTPVCSPSATSPGHTLKSRRTIAKNRLPPARFGNSGSLQMASSSMSQGDARYQAASGMMQSQYASSAYQAVGSYAPLTRPRDCNPGQHSGGATPSNLPSFDLRGFFSAQQSGQTHFGQPLTPPRTVSSTSSISSVYTTSVPSIASGVGEAKVPGPSSITSADSVSSSGVSTPGPCIVASCYSPLSSTAGGLSIHGPSSITSDDSAFSVMVGGLSISGLSSVPSSALSSPATFRHSPRASTVSQAAHGTYELWVYPIPTGTSEETFNAEVLEATLGRYTSHAGITMVDTDEQMQVCVTYHEEEQAKQAAKKLGRVCYKGKKLRAHLKEGIENRLTI</sequence>
<dbReference type="AlphaFoldDB" id="A0AA39R8C5"/>
<proteinExistence type="predicted"/>
<dbReference type="SUPFAM" id="SSF54928">
    <property type="entry name" value="RNA-binding domain, RBD"/>
    <property type="match status" value="1"/>
</dbReference>
<feature type="region of interest" description="Disordered" evidence="1">
    <location>
        <begin position="216"/>
        <end position="237"/>
    </location>
</feature>
<protein>
    <submittedName>
        <fullName evidence="2">Uncharacterized protein</fullName>
    </submittedName>
</protein>
<feature type="compositionally biased region" description="Low complexity" evidence="1">
    <location>
        <begin position="225"/>
        <end position="237"/>
    </location>
</feature>
<keyword evidence="3" id="KW-1185">Reference proteome</keyword>
<comment type="caution">
    <text evidence="2">The sequence shown here is derived from an EMBL/GenBank/DDBJ whole genome shotgun (WGS) entry which is preliminary data.</text>
</comment>
<dbReference type="EMBL" id="JAFEKC020000003">
    <property type="protein sequence ID" value="KAK0515529.1"/>
    <property type="molecule type" value="Genomic_DNA"/>
</dbReference>
<accession>A0AA39R8C5</accession>